<keyword evidence="1" id="KW-1133">Transmembrane helix</keyword>
<keyword evidence="1" id="KW-0812">Transmembrane</keyword>
<protein>
    <submittedName>
        <fullName evidence="2">Uncharacterized protein</fullName>
    </submittedName>
</protein>
<dbReference type="RefSeq" id="WP_087910454.1">
    <property type="nucleotide sequence ID" value="NZ_CP019602.1"/>
</dbReference>
<proteinExistence type="predicted"/>
<evidence type="ECO:0000256" key="1">
    <source>
        <dbReference type="SAM" id="Phobius"/>
    </source>
</evidence>
<dbReference type="KEGG" id="cman:A9D14_03945"/>
<dbReference type="Proteomes" id="UP000195807">
    <property type="component" value="Chromosome"/>
</dbReference>
<keyword evidence="3" id="KW-1185">Reference proteome</keyword>
<evidence type="ECO:0000313" key="3">
    <source>
        <dbReference type="Proteomes" id="UP000195807"/>
    </source>
</evidence>
<name>A0A1Z1F9L6_9SPHN</name>
<accession>A0A1Z1F9L6</accession>
<sequence>MRLPHAPFGHRIGSTIHAADNSADHHAHWHVPAPHIDWGHVAAGMAALMLAAVVMWFFYQP</sequence>
<dbReference type="STRING" id="450378.GCA_001661675_00790"/>
<evidence type="ECO:0000313" key="2">
    <source>
        <dbReference type="EMBL" id="ARU15480.1"/>
    </source>
</evidence>
<dbReference type="EMBL" id="CP019602">
    <property type="protein sequence ID" value="ARU15480.1"/>
    <property type="molecule type" value="Genomic_DNA"/>
</dbReference>
<dbReference type="AlphaFoldDB" id="A0A1Z1F9L6"/>
<feature type="transmembrane region" description="Helical" evidence="1">
    <location>
        <begin position="38"/>
        <end position="59"/>
    </location>
</feature>
<gene>
    <name evidence="2" type="ORF">A9D14_03945</name>
</gene>
<keyword evidence="1" id="KW-0472">Membrane</keyword>
<reference evidence="2 3" key="1">
    <citation type="submission" date="2017-01" db="EMBL/GenBank/DDBJ databases">
        <title>Complete genome sequence of esterase-producing bacterium Croceicoccus marinus E4A9.</title>
        <authorList>
            <person name="Wu Y.-H."/>
            <person name="Cheng H."/>
            <person name="Xu L."/>
            <person name="Huo Y.-Y."/>
            <person name="Wang C.-S."/>
            <person name="Xu X.-W."/>
        </authorList>
    </citation>
    <scope>NUCLEOTIDE SEQUENCE [LARGE SCALE GENOMIC DNA]</scope>
    <source>
        <strain evidence="2 3">E4A9</strain>
    </source>
</reference>
<organism evidence="2 3">
    <name type="scientific">Croceicoccus marinus</name>
    <dbReference type="NCBI Taxonomy" id="450378"/>
    <lineage>
        <taxon>Bacteria</taxon>
        <taxon>Pseudomonadati</taxon>
        <taxon>Pseudomonadota</taxon>
        <taxon>Alphaproteobacteria</taxon>
        <taxon>Sphingomonadales</taxon>
        <taxon>Erythrobacteraceae</taxon>
        <taxon>Croceicoccus</taxon>
    </lineage>
</organism>